<dbReference type="GO" id="GO:0016020">
    <property type="term" value="C:membrane"/>
    <property type="evidence" value="ECO:0007669"/>
    <property type="project" value="UniProtKB-SubCell"/>
</dbReference>
<gene>
    <name evidence="8" type="ORF">H9906_07260</name>
</gene>
<evidence type="ECO:0000313" key="8">
    <source>
        <dbReference type="EMBL" id="HJD44809.1"/>
    </source>
</evidence>
<feature type="signal peptide" evidence="7">
    <location>
        <begin position="1"/>
        <end position="22"/>
    </location>
</feature>
<evidence type="ECO:0000256" key="2">
    <source>
        <dbReference type="ARBA" id="ARBA00009694"/>
    </source>
</evidence>
<comment type="subcellular location">
    <subcellularLocation>
        <location evidence="1">Membrane</location>
        <topology evidence="1">Multi-pass membrane protein</topology>
    </subcellularLocation>
</comment>
<keyword evidence="5 6" id="KW-0472">Membrane</keyword>
<proteinExistence type="inferred from homology"/>
<reference evidence="8" key="1">
    <citation type="journal article" date="2021" name="PeerJ">
        <title>Extensive microbial diversity within the chicken gut microbiome revealed by metagenomics and culture.</title>
        <authorList>
            <person name="Gilroy R."/>
            <person name="Ravi A."/>
            <person name="Getino M."/>
            <person name="Pursley I."/>
            <person name="Horton D.L."/>
            <person name="Alikhan N.F."/>
            <person name="Baker D."/>
            <person name="Gharbi K."/>
            <person name="Hall N."/>
            <person name="Watson M."/>
            <person name="Adriaenssens E.M."/>
            <person name="Foster-Nyarko E."/>
            <person name="Jarju S."/>
            <person name="Secka A."/>
            <person name="Antonio M."/>
            <person name="Oren A."/>
            <person name="Chaudhuri R.R."/>
            <person name="La Ragione R."/>
            <person name="Hildebrand F."/>
            <person name="Pallen M.J."/>
        </authorList>
    </citation>
    <scope>NUCLEOTIDE SEQUENCE</scope>
    <source>
        <strain evidence="8">9264</strain>
    </source>
</reference>
<dbReference type="AlphaFoldDB" id="A0A9D2U9H7"/>
<accession>A0A9D2U9H7</accession>
<dbReference type="Proteomes" id="UP000823889">
    <property type="component" value="Unassembled WGS sequence"/>
</dbReference>
<reference evidence="8" key="2">
    <citation type="submission" date="2021-04" db="EMBL/GenBank/DDBJ databases">
        <authorList>
            <person name="Gilroy R."/>
        </authorList>
    </citation>
    <scope>NUCLEOTIDE SEQUENCE</scope>
    <source>
        <strain evidence="8">9264</strain>
    </source>
</reference>
<dbReference type="PANTHER" id="PTHR43461:SF1">
    <property type="entry name" value="TRANSMEMBRANE PROTEIN 256"/>
    <property type="match status" value="1"/>
</dbReference>
<keyword evidence="3 6" id="KW-0812">Transmembrane</keyword>
<organism evidence="8 9">
    <name type="scientific">Candidatus Paenalcaligenes intestinipullorum</name>
    <dbReference type="NCBI Taxonomy" id="2838718"/>
    <lineage>
        <taxon>Bacteria</taxon>
        <taxon>Pseudomonadati</taxon>
        <taxon>Pseudomonadota</taxon>
        <taxon>Betaproteobacteria</taxon>
        <taxon>Burkholderiales</taxon>
        <taxon>Alcaligenaceae</taxon>
        <taxon>Paenalcaligenes</taxon>
    </lineage>
</organism>
<feature type="transmembrane region" description="Helical" evidence="6">
    <location>
        <begin position="97"/>
        <end position="121"/>
    </location>
</feature>
<name>A0A9D2U9H7_9BURK</name>
<comment type="similarity">
    <text evidence="2">Belongs to the UPF0382 family.</text>
</comment>
<keyword evidence="4 6" id="KW-1133">Transmembrane helix</keyword>
<evidence type="ECO:0000256" key="7">
    <source>
        <dbReference type="SAM" id="SignalP"/>
    </source>
</evidence>
<evidence type="ECO:0000256" key="5">
    <source>
        <dbReference type="ARBA" id="ARBA00023136"/>
    </source>
</evidence>
<dbReference type="EMBL" id="DWUQ01000152">
    <property type="protein sequence ID" value="HJD44809.1"/>
    <property type="molecule type" value="Genomic_DNA"/>
</dbReference>
<feature type="transmembrane region" description="Helical" evidence="6">
    <location>
        <begin position="48"/>
        <end position="64"/>
    </location>
</feature>
<evidence type="ECO:0000256" key="3">
    <source>
        <dbReference type="ARBA" id="ARBA00022692"/>
    </source>
</evidence>
<feature type="transmembrane region" description="Helical" evidence="6">
    <location>
        <begin position="71"/>
        <end position="91"/>
    </location>
</feature>
<feature type="chain" id="PRO_5038409872" evidence="7">
    <location>
        <begin position="23"/>
        <end position="130"/>
    </location>
</feature>
<evidence type="ECO:0000256" key="4">
    <source>
        <dbReference type="ARBA" id="ARBA00022989"/>
    </source>
</evidence>
<dbReference type="InterPro" id="IPR006696">
    <property type="entry name" value="DUF423"/>
</dbReference>
<evidence type="ECO:0000256" key="1">
    <source>
        <dbReference type="ARBA" id="ARBA00004141"/>
    </source>
</evidence>
<evidence type="ECO:0000256" key="6">
    <source>
        <dbReference type="SAM" id="Phobius"/>
    </source>
</evidence>
<keyword evidence="7" id="KW-0732">Signal</keyword>
<dbReference type="PANTHER" id="PTHR43461">
    <property type="entry name" value="TRANSMEMBRANE PROTEIN 256"/>
    <property type="match status" value="1"/>
</dbReference>
<protein>
    <submittedName>
        <fullName evidence="8">DUF423 domain-containing protein</fullName>
    </submittedName>
</protein>
<comment type="caution">
    <text evidence="8">The sequence shown here is derived from an EMBL/GenBank/DDBJ whole genome shotgun (WGS) entry which is preliminary data.</text>
</comment>
<sequence length="130" mass="13787">MQTKTLCGIAALFIAISVAAGAWGSHALTQNAPLYLQTVWHTAADYQIKQALGLLALAAVQGFLSPRLGRLAAPVIIIGSALFSFSLYLLVLTGTPWLGYVTPIGGTLMVAGWLLVFAAAFMPKRFIKNP</sequence>
<evidence type="ECO:0000313" key="9">
    <source>
        <dbReference type="Proteomes" id="UP000823889"/>
    </source>
</evidence>
<dbReference type="Pfam" id="PF04241">
    <property type="entry name" value="DUF423"/>
    <property type="match status" value="1"/>
</dbReference>